<dbReference type="RefSeq" id="WP_106724747.1">
    <property type="nucleotide sequence ID" value="NZ_PXYL01000006.1"/>
</dbReference>
<dbReference type="InterPro" id="IPR018891">
    <property type="entry name" value="AIPR_C"/>
</dbReference>
<keyword evidence="3" id="KW-1185">Reference proteome</keyword>
<sequence>MPALTAVDWDIIEARVSATKARYSLTSPSLSFLYLVLEQFFPDRSADYPEIIVDGGNDLGIDAIEVLEREERADILIFQSKHRTLLKSTDKTINDNEVLKVEAFLRAVFDKADRLLKTGNLQMTEAVKRIWQLHERGVFCRYRVVFCTNGQGLSVSAKTFIDSTFGDLHSVDYEVYGPGELMRDIGAAIREREVGYLQVIGREAFERTDGDIRGVIASVDARSFVELIQTTDKRSVKRHLFDENLRIFLGSSGGYNSNIIETATSDDSYLFWYLNNGITINCRNYAYNKGHSNPKIRIDDFQIVNGAQTSHSLLEAFRKSPDAFENVVLMVRIYATNRNDIAERVAVATNSQARIQARDLRANHPTLKKLEIAFHDCGYFFERKRNMHADRDPKKRIDALKLGQILLSYTLREPDRAKAESDSIFGDRFPAIFHERYSIDELCRLVELYRLVEEMREAYISRQRDALEPTGELQYLVYGHWFVLYAASLILTQSGKTIPIGRDARTLVQESIALVAKACSNVKSAAHYQLFRSPRTKERIVAELEGRQMSLFDL</sequence>
<accession>A0A2P7SD34</accession>
<proteinExistence type="predicted"/>
<gene>
    <name evidence="2" type="ORF">C7I85_14860</name>
</gene>
<dbReference type="Proteomes" id="UP000240653">
    <property type="component" value="Unassembled WGS sequence"/>
</dbReference>
<comment type="caution">
    <text evidence="2">The sequence shown here is derived from an EMBL/GenBank/DDBJ whole genome shotgun (WGS) entry which is preliminary data.</text>
</comment>
<evidence type="ECO:0000259" key="1">
    <source>
        <dbReference type="Pfam" id="PF10592"/>
    </source>
</evidence>
<feature type="domain" description="Abortive phage infection protein C-terminal" evidence="1">
    <location>
        <begin position="241"/>
        <end position="497"/>
    </location>
</feature>
<dbReference type="AlphaFoldDB" id="A0A2P7SD34"/>
<protein>
    <submittedName>
        <fullName evidence="2">Abortive phage infection protein</fullName>
    </submittedName>
</protein>
<dbReference type="EMBL" id="PXYL01000006">
    <property type="protein sequence ID" value="PSJ60416.1"/>
    <property type="molecule type" value="Genomic_DNA"/>
</dbReference>
<dbReference type="Pfam" id="PF10592">
    <property type="entry name" value="AIPR"/>
    <property type="match status" value="1"/>
</dbReference>
<evidence type="ECO:0000313" key="3">
    <source>
        <dbReference type="Proteomes" id="UP000240653"/>
    </source>
</evidence>
<evidence type="ECO:0000313" key="2">
    <source>
        <dbReference type="EMBL" id="PSJ60416.1"/>
    </source>
</evidence>
<reference evidence="2 3" key="1">
    <citation type="submission" date="2018-03" db="EMBL/GenBank/DDBJ databases">
        <title>The draft genome of Mesorhizobium soli JCM 19897.</title>
        <authorList>
            <person name="Li L."/>
            <person name="Liu L."/>
            <person name="Liang L."/>
            <person name="Wang T."/>
            <person name="Zhang X."/>
        </authorList>
    </citation>
    <scope>NUCLEOTIDE SEQUENCE [LARGE SCALE GENOMIC DNA]</scope>
    <source>
        <strain evidence="2 3">JCM 19897</strain>
    </source>
</reference>
<organism evidence="2 3">
    <name type="scientific">Pseudaminobacter soli</name>
    <name type="common">ex Li et al. 2025</name>
    <dbReference type="NCBI Taxonomy" id="1295366"/>
    <lineage>
        <taxon>Bacteria</taxon>
        <taxon>Pseudomonadati</taxon>
        <taxon>Pseudomonadota</taxon>
        <taxon>Alphaproteobacteria</taxon>
        <taxon>Hyphomicrobiales</taxon>
        <taxon>Phyllobacteriaceae</taxon>
        <taxon>Pseudaminobacter</taxon>
    </lineage>
</organism>
<name>A0A2P7SD34_9HYPH</name>
<dbReference type="OrthoDB" id="9806213at2"/>